<evidence type="ECO:0000256" key="5">
    <source>
        <dbReference type="ARBA" id="ARBA00023002"/>
    </source>
</evidence>
<evidence type="ECO:0000259" key="12">
    <source>
        <dbReference type="Pfam" id="PF01113"/>
    </source>
</evidence>
<keyword evidence="6" id="KW-0520">NAD</keyword>
<keyword evidence="7" id="KW-0457">Lysine biosynthesis</keyword>
<evidence type="ECO:0000259" key="13">
    <source>
        <dbReference type="Pfam" id="PF05173"/>
    </source>
</evidence>
<organism evidence="14 15">
    <name type="scientific">Micromonospora antibiotica</name>
    <dbReference type="NCBI Taxonomy" id="2807623"/>
    <lineage>
        <taxon>Bacteria</taxon>
        <taxon>Bacillati</taxon>
        <taxon>Actinomycetota</taxon>
        <taxon>Actinomycetes</taxon>
        <taxon>Micromonosporales</taxon>
        <taxon>Micromonosporaceae</taxon>
        <taxon>Micromonospora</taxon>
    </lineage>
</organism>
<comment type="catalytic activity">
    <reaction evidence="11">
        <text>(S)-2,3,4,5-tetrahydrodipicolinate + NAD(+) + H2O = (2S,4S)-4-hydroxy-2,3,4,5-tetrahydrodipicolinate + NADH + H(+)</text>
        <dbReference type="Rhea" id="RHEA:35323"/>
        <dbReference type="ChEBI" id="CHEBI:15377"/>
        <dbReference type="ChEBI" id="CHEBI:15378"/>
        <dbReference type="ChEBI" id="CHEBI:16845"/>
        <dbReference type="ChEBI" id="CHEBI:57540"/>
        <dbReference type="ChEBI" id="CHEBI:57945"/>
        <dbReference type="ChEBI" id="CHEBI:67139"/>
        <dbReference type="EC" id="1.17.1.8"/>
    </reaction>
</comment>
<evidence type="ECO:0000256" key="7">
    <source>
        <dbReference type="ARBA" id="ARBA00023154"/>
    </source>
</evidence>
<evidence type="ECO:0000256" key="6">
    <source>
        <dbReference type="ARBA" id="ARBA00023027"/>
    </source>
</evidence>
<dbReference type="Proteomes" id="UP000671399">
    <property type="component" value="Unassembled WGS sequence"/>
</dbReference>
<dbReference type="InterPro" id="IPR036291">
    <property type="entry name" value="NAD(P)-bd_dom_sf"/>
</dbReference>
<evidence type="ECO:0000256" key="1">
    <source>
        <dbReference type="ARBA" id="ARBA00006642"/>
    </source>
</evidence>
<keyword evidence="15" id="KW-1185">Reference proteome</keyword>
<dbReference type="SUPFAM" id="SSF55347">
    <property type="entry name" value="Glyceraldehyde-3-phosphate dehydrogenase-like, C-terminal domain"/>
    <property type="match status" value="1"/>
</dbReference>
<accession>A0ABS3V2A3</accession>
<evidence type="ECO:0000256" key="3">
    <source>
        <dbReference type="ARBA" id="ARBA00022857"/>
    </source>
</evidence>
<evidence type="ECO:0000313" key="15">
    <source>
        <dbReference type="Proteomes" id="UP000671399"/>
    </source>
</evidence>
<dbReference type="Gene3D" id="3.30.360.10">
    <property type="entry name" value="Dihydrodipicolinate Reductase, domain 2"/>
    <property type="match status" value="1"/>
</dbReference>
<dbReference type="InterPro" id="IPR000846">
    <property type="entry name" value="DapB_N"/>
</dbReference>
<evidence type="ECO:0000256" key="10">
    <source>
        <dbReference type="ARBA" id="ARBA00049080"/>
    </source>
</evidence>
<feature type="domain" description="Dihydrodipicolinate reductase N-terminal" evidence="12">
    <location>
        <begin position="37"/>
        <end position="101"/>
    </location>
</feature>
<dbReference type="SUPFAM" id="SSF51735">
    <property type="entry name" value="NAD(P)-binding Rossmann-fold domains"/>
    <property type="match status" value="1"/>
</dbReference>
<gene>
    <name evidence="14" type="ORF">JQN83_02745</name>
</gene>
<evidence type="ECO:0000256" key="8">
    <source>
        <dbReference type="ARBA" id="ARBA00037922"/>
    </source>
</evidence>
<reference evidence="14 15" key="1">
    <citation type="submission" date="2021-03" db="EMBL/GenBank/DDBJ databases">
        <authorList>
            <person name="Lee D.-H."/>
        </authorList>
    </citation>
    <scope>NUCLEOTIDE SEQUENCE [LARGE SCALE GENOMIC DNA]</scope>
    <source>
        <strain evidence="14 15">MMS20-R2-23</strain>
    </source>
</reference>
<comment type="pathway">
    <text evidence="8">Amino-acid biosynthesis; L-lysine biosynthesis via DAP pathway; (S)-tetrahydrodipicolinate from L-aspartate: step 4/4.</text>
</comment>
<comment type="similarity">
    <text evidence="1">Belongs to the DapB family.</text>
</comment>
<evidence type="ECO:0000313" key="14">
    <source>
        <dbReference type="EMBL" id="MBO4159727.1"/>
    </source>
</evidence>
<sequence length="247" mass="25851">MSEPVVGVVGRGRLGTAVRDLARAEGHEVRVYASRALPDPRTETAPDVVVDCSAPAALTGVAELCHHWRRPLVQCVSGLDEQQQAVLGRLGRSVAVVAAPNLTLGNYLLSRAVRCVAEVVTTMARAGVTGAVPEAAVFERHPARKAHRPSTTAVQLSRLWTSLTEHEVSDVASLRAGDAVSDHELRLGWDGQSLALVHTVGSIRTAAAGAIGIAAAATSLPVGVHHAHDVFDQMLAVMGGDGGKDQR</sequence>
<evidence type="ECO:0000256" key="2">
    <source>
        <dbReference type="ARBA" id="ARBA00022605"/>
    </source>
</evidence>
<keyword evidence="5" id="KW-0560">Oxidoreductase</keyword>
<dbReference type="Gene3D" id="3.40.50.720">
    <property type="entry name" value="NAD(P)-binding Rossmann-like Domain"/>
    <property type="match status" value="1"/>
</dbReference>
<keyword evidence="4" id="KW-0220">Diaminopimelate biosynthesis</keyword>
<protein>
    <recommendedName>
        <fullName evidence="9">4-hydroxy-tetrahydrodipicolinate reductase</fullName>
        <ecNumber evidence="9">1.17.1.8</ecNumber>
    </recommendedName>
</protein>
<comment type="catalytic activity">
    <reaction evidence="10">
        <text>(S)-2,3,4,5-tetrahydrodipicolinate + NADP(+) + H2O = (2S,4S)-4-hydroxy-2,3,4,5-tetrahydrodipicolinate + NADPH + H(+)</text>
        <dbReference type="Rhea" id="RHEA:35331"/>
        <dbReference type="ChEBI" id="CHEBI:15377"/>
        <dbReference type="ChEBI" id="CHEBI:15378"/>
        <dbReference type="ChEBI" id="CHEBI:16845"/>
        <dbReference type="ChEBI" id="CHEBI:57783"/>
        <dbReference type="ChEBI" id="CHEBI:58349"/>
        <dbReference type="ChEBI" id="CHEBI:67139"/>
        <dbReference type="EC" id="1.17.1.8"/>
    </reaction>
</comment>
<dbReference type="InterPro" id="IPR023940">
    <property type="entry name" value="DHDPR_bac"/>
</dbReference>
<name>A0ABS3V2A3_9ACTN</name>
<dbReference type="PANTHER" id="PTHR20836">
    <property type="entry name" value="DIHYDRODIPICOLINATE REDUCTASE"/>
    <property type="match status" value="1"/>
</dbReference>
<comment type="caution">
    <text evidence="14">The sequence shown here is derived from an EMBL/GenBank/DDBJ whole genome shotgun (WGS) entry which is preliminary data.</text>
</comment>
<evidence type="ECO:0000256" key="4">
    <source>
        <dbReference type="ARBA" id="ARBA00022915"/>
    </source>
</evidence>
<keyword evidence="2" id="KW-0028">Amino-acid biosynthesis</keyword>
<dbReference type="InterPro" id="IPR022663">
    <property type="entry name" value="DapB_C"/>
</dbReference>
<dbReference type="RefSeq" id="WP_208565399.1">
    <property type="nucleotide sequence ID" value="NZ_JAGFWR010000001.1"/>
</dbReference>
<keyword evidence="3" id="KW-0521">NADP</keyword>
<dbReference type="EMBL" id="JAGFWR010000001">
    <property type="protein sequence ID" value="MBO4159727.1"/>
    <property type="molecule type" value="Genomic_DNA"/>
</dbReference>
<dbReference type="PIRSF" id="PIRSF000161">
    <property type="entry name" value="DHPR"/>
    <property type="match status" value="1"/>
</dbReference>
<evidence type="ECO:0000256" key="11">
    <source>
        <dbReference type="ARBA" id="ARBA00049396"/>
    </source>
</evidence>
<feature type="domain" description="Dihydrodipicolinate reductase C-terminal" evidence="13">
    <location>
        <begin position="116"/>
        <end position="229"/>
    </location>
</feature>
<dbReference type="Pfam" id="PF05173">
    <property type="entry name" value="DapB_C"/>
    <property type="match status" value="1"/>
</dbReference>
<proteinExistence type="inferred from homology"/>
<dbReference type="EC" id="1.17.1.8" evidence="9"/>
<evidence type="ECO:0000256" key="9">
    <source>
        <dbReference type="ARBA" id="ARBA00038983"/>
    </source>
</evidence>
<dbReference type="PANTHER" id="PTHR20836:SF0">
    <property type="entry name" value="4-HYDROXY-TETRAHYDRODIPICOLINATE REDUCTASE 1, CHLOROPLASTIC-RELATED"/>
    <property type="match status" value="1"/>
</dbReference>
<dbReference type="Pfam" id="PF01113">
    <property type="entry name" value="DapB_N"/>
    <property type="match status" value="1"/>
</dbReference>